<protein>
    <recommendedName>
        <fullName evidence="5">REF/SRPP-like protein</fullName>
    </recommendedName>
</protein>
<reference evidence="3 4" key="1">
    <citation type="submission" date="2024-11" db="EMBL/GenBank/DDBJ databases">
        <title>A near-complete genome assembly of Cinchona calisaya.</title>
        <authorList>
            <person name="Lian D.C."/>
            <person name="Zhao X.W."/>
            <person name="Wei L."/>
        </authorList>
    </citation>
    <scope>NUCLEOTIDE SEQUENCE [LARGE SCALE GENOMIC DNA]</scope>
    <source>
        <tissue evidence="3">Nenye</tissue>
    </source>
</reference>
<keyword evidence="4" id="KW-1185">Reference proteome</keyword>
<sequence length="221" mass="24117">MEKSEGELKHLGFVSVIGINAIVLVSHLYGYAKQNSGPLKSTVESVENAVTTVVGPVYERFKGLPDDLLVFLDNKVDDVTKKFDEHAPPVAKKIVNKTEDLVKKGSHVAQKLVQEAQVSGPCAAICHAASLFKNFAVSQIAVVWYGLDRYPPLHAVGERAIPTVAYWSRNYNGFIAKMDARGYHSFSYFPSIPVEDVVQAYKQVEAAAAKKDDGTSSSDSD</sequence>
<keyword evidence="2" id="KW-0812">Transmembrane</keyword>
<dbReference type="Pfam" id="PF05755">
    <property type="entry name" value="REF"/>
    <property type="match status" value="1"/>
</dbReference>
<organism evidence="3 4">
    <name type="scientific">Cinchona calisaya</name>
    <dbReference type="NCBI Taxonomy" id="153742"/>
    <lineage>
        <taxon>Eukaryota</taxon>
        <taxon>Viridiplantae</taxon>
        <taxon>Streptophyta</taxon>
        <taxon>Embryophyta</taxon>
        <taxon>Tracheophyta</taxon>
        <taxon>Spermatophyta</taxon>
        <taxon>Magnoliopsida</taxon>
        <taxon>eudicotyledons</taxon>
        <taxon>Gunneridae</taxon>
        <taxon>Pentapetalae</taxon>
        <taxon>asterids</taxon>
        <taxon>lamiids</taxon>
        <taxon>Gentianales</taxon>
        <taxon>Rubiaceae</taxon>
        <taxon>Cinchonoideae</taxon>
        <taxon>Cinchoneae</taxon>
        <taxon>Cinchona</taxon>
    </lineage>
</organism>
<dbReference type="PANTHER" id="PTHR33732">
    <property type="entry name" value="REF/SRPP-LIKE PROTEIN OS05G0151300/LOC_OS05G05940"/>
    <property type="match status" value="1"/>
</dbReference>
<feature type="transmembrane region" description="Helical" evidence="2">
    <location>
        <begin position="12"/>
        <end position="32"/>
    </location>
</feature>
<name>A0ABD2YVU8_9GENT</name>
<evidence type="ECO:0000256" key="2">
    <source>
        <dbReference type="SAM" id="Phobius"/>
    </source>
</evidence>
<evidence type="ECO:0000313" key="3">
    <source>
        <dbReference type="EMBL" id="KAL3511437.1"/>
    </source>
</evidence>
<evidence type="ECO:0000256" key="1">
    <source>
        <dbReference type="ARBA" id="ARBA00009737"/>
    </source>
</evidence>
<dbReference type="InterPro" id="IPR008802">
    <property type="entry name" value="REF"/>
</dbReference>
<dbReference type="EMBL" id="JBJUIK010000012">
    <property type="protein sequence ID" value="KAL3511437.1"/>
    <property type="molecule type" value="Genomic_DNA"/>
</dbReference>
<evidence type="ECO:0008006" key="5">
    <source>
        <dbReference type="Google" id="ProtNLM"/>
    </source>
</evidence>
<dbReference type="PANTHER" id="PTHR33732:SF2">
    <property type="entry name" value="REF_SRPP-LIKE PROTEIN"/>
    <property type="match status" value="1"/>
</dbReference>
<evidence type="ECO:0000313" key="4">
    <source>
        <dbReference type="Proteomes" id="UP001630127"/>
    </source>
</evidence>
<dbReference type="Proteomes" id="UP001630127">
    <property type="component" value="Unassembled WGS sequence"/>
</dbReference>
<comment type="caution">
    <text evidence="3">The sequence shown here is derived from an EMBL/GenBank/DDBJ whole genome shotgun (WGS) entry which is preliminary data.</text>
</comment>
<proteinExistence type="inferred from homology"/>
<keyword evidence="2" id="KW-0472">Membrane</keyword>
<gene>
    <name evidence="3" type="ORF">ACH5RR_030838</name>
</gene>
<comment type="similarity">
    <text evidence="1">Belongs to the REF/SRPP family.</text>
</comment>
<dbReference type="AlphaFoldDB" id="A0ABD2YVU8"/>
<keyword evidence="2" id="KW-1133">Transmembrane helix</keyword>
<accession>A0ABD2YVU8</accession>